<comment type="caution">
    <text evidence="1">The sequence shown here is derived from an EMBL/GenBank/DDBJ whole genome shotgun (WGS) entry which is preliminary data.</text>
</comment>
<protein>
    <submittedName>
        <fullName evidence="1">Uncharacterized protein</fullName>
    </submittedName>
</protein>
<evidence type="ECO:0000313" key="1">
    <source>
        <dbReference type="EMBL" id="OZC04384.1"/>
    </source>
</evidence>
<keyword evidence="2" id="KW-1185">Reference proteome</keyword>
<proteinExistence type="predicted"/>
<dbReference type="EMBL" id="MQWB01000001">
    <property type="protein sequence ID" value="OZC04384.1"/>
    <property type="molecule type" value="Genomic_DNA"/>
</dbReference>
<dbReference type="Pfam" id="PF14247">
    <property type="entry name" value="DUF4344"/>
    <property type="match status" value="1"/>
</dbReference>
<dbReference type="Proteomes" id="UP000216446">
    <property type="component" value="Unassembled WGS sequence"/>
</dbReference>
<gene>
    <name evidence="1" type="ORF">BSZ36_16185</name>
</gene>
<dbReference type="OrthoDB" id="935695at2"/>
<dbReference type="AlphaFoldDB" id="A0A259U3I7"/>
<organism evidence="1 2">
    <name type="scientific">Rubricoccus marinus</name>
    <dbReference type="NCBI Taxonomy" id="716817"/>
    <lineage>
        <taxon>Bacteria</taxon>
        <taxon>Pseudomonadati</taxon>
        <taxon>Rhodothermota</taxon>
        <taxon>Rhodothermia</taxon>
        <taxon>Rhodothermales</taxon>
        <taxon>Rubricoccaceae</taxon>
        <taxon>Rubricoccus</taxon>
    </lineage>
</organism>
<dbReference type="InParanoid" id="A0A259U3I7"/>
<evidence type="ECO:0000313" key="2">
    <source>
        <dbReference type="Proteomes" id="UP000216446"/>
    </source>
</evidence>
<reference evidence="1 2" key="1">
    <citation type="submission" date="2016-11" db="EMBL/GenBank/DDBJ databases">
        <title>Study of marine rhodopsin-containing bacteria.</title>
        <authorList>
            <person name="Yoshizawa S."/>
            <person name="Kumagai Y."/>
            <person name="Kogure K."/>
        </authorList>
    </citation>
    <scope>NUCLEOTIDE SEQUENCE [LARGE SCALE GENOMIC DNA]</scope>
    <source>
        <strain evidence="1 2">SG-29</strain>
    </source>
</reference>
<sequence length="336" mass="36454">MGSGALWWRREGSGYTGSATLGPLAPEASLDLGMQRASLRAFLEHASTAAAMRALPLVAFLVLVGCATSAPPPEAAPPGPSFLSISEIETVVSADSGRFVREDRNRAPGQLLLGRTGLVLTGVVAQTTRDVNSVVALPVDVPVYSEPCGEENAYYNYVDDYIVICDDLVAAFDRWLVDIEDPEQRNDLLWGGLEFITLHEMGHALVDQFELPVLGRNEDAADLLAAYFAVRSGDTDRVTGGLVYFLSTMQDRIAEAGPEFIAYWGQHGLSEQRMAATACYLYGSNPQRYGYLVGTAALPLDPASEYGAQRLYACQREYSLAVRDIERVLAPHARAE</sequence>
<accession>A0A259U3I7</accession>
<name>A0A259U3I7_9BACT</name>
<dbReference type="InterPro" id="IPR025644">
    <property type="entry name" value="DUF4344"/>
</dbReference>